<proteinExistence type="predicted"/>
<protein>
    <submittedName>
        <fullName evidence="2">LOW QUALITY PROTEIN: protein numb homolog</fullName>
    </submittedName>
</protein>
<dbReference type="Proteomes" id="UP001732720">
    <property type="component" value="Chromosome 3"/>
</dbReference>
<sequence>MALSPNTSHHKSEVPEVEGEAESISSLCSHITNAFSTPSEDPFSSAPMTKPVTVVAPQSPAFQDNGTDPAFHVLTAKPAHTALAPLAMPVRETNFWARSPDAANKEIAATHPGTEWGQSSGAASPGLFQAGHRRTPSEADRWLEEVSKSVRAQRPQASTAPLQPVLQPPPPTAISQPAPPSQGNTFLSSQPVPLGVVPPLQPGFVPAQSYPVASGMPYPAPNMPIVGIILSQMLANMFGTAGHPQATHPHQSPSLVKQQTFPQYKTSSAMASPFFKPPAQYLNGSAAFNGVDDGRLTSGDKHTEVPAGVCPVDPFEAQWAALESKSKQRTNPSPTTSSSSDLQKTFEIEL</sequence>
<name>A0AC58M110_CASCN</name>
<dbReference type="RefSeq" id="XP_073923083.1">
    <property type="nucleotide sequence ID" value="XM_074066982.1"/>
</dbReference>
<organism evidence="1 2">
    <name type="scientific">Castor canadensis</name>
    <name type="common">American beaver</name>
    <dbReference type="NCBI Taxonomy" id="51338"/>
    <lineage>
        <taxon>Eukaryota</taxon>
        <taxon>Metazoa</taxon>
        <taxon>Chordata</taxon>
        <taxon>Craniata</taxon>
        <taxon>Vertebrata</taxon>
        <taxon>Euteleostomi</taxon>
        <taxon>Mammalia</taxon>
        <taxon>Eutheria</taxon>
        <taxon>Euarchontoglires</taxon>
        <taxon>Glires</taxon>
        <taxon>Rodentia</taxon>
        <taxon>Castorimorpha</taxon>
        <taxon>Castoridae</taxon>
        <taxon>Castor</taxon>
    </lineage>
</organism>
<keyword evidence="1" id="KW-1185">Reference proteome</keyword>
<evidence type="ECO:0000313" key="2">
    <source>
        <dbReference type="RefSeq" id="XP_073923083.1"/>
    </source>
</evidence>
<reference evidence="2" key="1">
    <citation type="submission" date="2025-08" db="UniProtKB">
        <authorList>
            <consortium name="RefSeq"/>
        </authorList>
    </citation>
    <scope>IDENTIFICATION</scope>
</reference>
<evidence type="ECO:0000313" key="1">
    <source>
        <dbReference type="Proteomes" id="UP001732720"/>
    </source>
</evidence>
<accession>A0AC58M110</accession>
<gene>
    <name evidence="2" type="primary">LOC109677937</name>
</gene>